<proteinExistence type="inferred from homology"/>
<dbReference type="Pfam" id="PF13041">
    <property type="entry name" value="PPR_2"/>
    <property type="match status" value="3"/>
</dbReference>
<comment type="similarity">
    <text evidence="1">Belongs to the PPR family. P subfamily.</text>
</comment>
<dbReference type="Pfam" id="PF13812">
    <property type="entry name" value="PPR_3"/>
    <property type="match status" value="1"/>
</dbReference>
<dbReference type="InterPro" id="IPR011990">
    <property type="entry name" value="TPR-like_helical_dom_sf"/>
</dbReference>
<feature type="repeat" description="PPR" evidence="3">
    <location>
        <begin position="258"/>
        <end position="292"/>
    </location>
</feature>
<sequence>MSAALLPPSLSSIFSSSSSASNPYPLHCVSPPFNLAASRPARSFLLGATASYSDPSDLSLVSPTSDLTVQALDQKLLTLLRQRKTEDAWIAYTNSPHLPSPTCLSRLVSQLSFQNTRSALTRAQSIVTRLRHERQLHRLDANCLGLLAAAATKAGHTSYATSIVKSMLRSGYLPHVKAWSAVVSGLASSGDDGPVEALRLFKAVTRRVRKFNDLQIVSNSRPDTVAFNAALNACANLGDSEKFLQVFDEMPQYGVEPDALTYNVMIKLCCKTDRKDLLVFVLERILELGIPLCMTTLHSLVSAYVGFGDLKTAEKLVQAMREQRTDLCKILRESGSEDLVENDESVFKKLLPNLTKQSDNEPPLLPKVYAPNSRLYTTLMKGYMQAGRVSDTVKMLEAMRRQDDRSSHPDHVSYTTVVSALVKAGAMDRARQILAEMTRIGVPPNLMTYNILFKGYCMQLQIDQARELLKEMVDDAGIQPDVVSYNILIDGCILVDDSAGALAFFNEMRAKGIAPTKISYTTLMKAFALSGQPKLAHRVFDEMLNDPRVKADRIAWNMLVEGYCRLGLVEEAKKIIEKMKENGLYPDVATYGSLANGIALARRPGEALLLWNEVKERCRVDKEGGKSDSSIAPPLKPDEGLLDTLADICVRAAFFKKALEIVACMEEHGIPPNKTKFTRIYVEMHSRMFTSKHASQARQDRRIERKRAAEAFKFWLGLPNSYYGSEWRLEPIDGYDSDSL</sequence>
<organism evidence="5 6">
    <name type="scientific">Acacia crassicarpa</name>
    <name type="common">northern wattle</name>
    <dbReference type="NCBI Taxonomy" id="499986"/>
    <lineage>
        <taxon>Eukaryota</taxon>
        <taxon>Viridiplantae</taxon>
        <taxon>Streptophyta</taxon>
        <taxon>Embryophyta</taxon>
        <taxon>Tracheophyta</taxon>
        <taxon>Spermatophyta</taxon>
        <taxon>Magnoliopsida</taxon>
        <taxon>eudicotyledons</taxon>
        <taxon>Gunneridae</taxon>
        <taxon>Pentapetalae</taxon>
        <taxon>rosids</taxon>
        <taxon>fabids</taxon>
        <taxon>Fabales</taxon>
        <taxon>Fabaceae</taxon>
        <taxon>Caesalpinioideae</taxon>
        <taxon>mimosoid clade</taxon>
        <taxon>Acacieae</taxon>
        <taxon>Acacia</taxon>
    </lineage>
</organism>
<dbReference type="PANTHER" id="PTHR46598:SF5">
    <property type="entry name" value="PENTACOTRIPEPTIDE-REPEAT REGION OF PRORP DOMAIN-CONTAINING PROTEIN"/>
    <property type="match status" value="1"/>
</dbReference>
<accession>A0AAE1MT17</accession>
<comment type="caution">
    <text evidence="5">The sequence shown here is derived from an EMBL/GenBank/DDBJ whole genome shotgun (WGS) entry which is preliminary data.</text>
</comment>
<dbReference type="Gene3D" id="1.25.40.10">
    <property type="entry name" value="Tetratricopeptide repeat domain"/>
    <property type="match status" value="3"/>
</dbReference>
<keyword evidence="6" id="KW-1185">Reference proteome</keyword>
<reference evidence="5" key="1">
    <citation type="submission" date="2023-10" db="EMBL/GenBank/DDBJ databases">
        <title>Chromosome-level genome of the transformable northern wattle, Acacia crassicarpa.</title>
        <authorList>
            <person name="Massaro I."/>
            <person name="Sinha N.R."/>
            <person name="Poethig S."/>
            <person name="Leichty A.R."/>
        </authorList>
    </citation>
    <scope>NUCLEOTIDE SEQUENCE</scope>
    <source>
        <strain evidence="5">Acra3RX</strain>
        <tissue evidence="5">Leaf</tissue>
    </source>
</reference>
<protein>
    <recommendedName>
        <fullName evidence="4">At1g68980-like TPR repeats domain-containing protein</fullName>
    </recommendedName>
</protein>
<dbReference type="AlphaFoldDB" id="A0AAE1MT17"/>
<dbReference type="NCBIfam" id="TIGR00756">
    <property type="entry name" value="PPR"/>
    <property type="match status" value="7"/>
</dbReference>
<dbReference type="InterPro" id="IPR002885">
    <property type="entry name" value="PPR_rpt"/>
</dbReference>
<feature type="repeat" description="PPR" evidence="3">
    <location>
        <begin position="445"/>
        <end position="480"/>
    </location>
</feature>
<dbReference type="PANTHER" id="PTHR46598">
    <property type="entry name" value="BNAC05G43320D PROTEIN"/>
    <property type="match status" value="1"/>
</dbReference>
<feature type="domain" description="At1g68980-like TPR repeats" evidence="4">
    <location>
        <begin position="69"/>
        <end position="203"/>
    </location>
</feature>
<name>A0AAE1MT17_9FABA</name>
<dbReference type="Proteomes" id="UP001293593">
    <property type="component" value="Unassembled WGS sequence"/>
</dbReference>
<dbReference type="Pfam" id="PF01535">
    <property type="entry name" value="PPR"/>
    <property type="match status" value="2"/>
</dbReference>
<dbReference type="EMBL" id="JAWXYG010000005">
    <property type="protein sequence ID" value="KAK4272903.1"/>
    <property type="molecule type" value="Genomic_DNA"/>
</dbReference>
<feature type="repeat" description="PPR" evidence="3">
    <location>
        <begin position="638"/>
        <end position="672"/>
    </location>
</feature>
<feature type="repeat" description="PPR" evidence="3">
    <location>
        <begin position="410"/>
        <end position="444"/>
    </location>
</feature>
<dbReference type="InterPro" id="IPR057440">
    <property type="entry name" value="At1g68980-like_TPR"/>
</dbReference>
<feature type="repeat" description="PPR" evidence="3">
    <location>
        <begin position="223"/>
        <end position="257"/>
    </location>
</feature>
<evidence type="ECO:0000313" key="5">
    <source>
        <dbReference type="EMBL" id="KAK4272903.1"/>
    </source>
</evidence>
<feature type="repeat" description="PPR" evidence="3">
    <location>
        <begin position="481"/>
        <end position="515"/>
    </location>
</feature>
<evidence type="ECO:0000256" key="2">
    <source>
        <dbReference type="ARBA" id="ARBA00022737"/>
    </source>
</evidence>
<dbReference type="Pfam" id="PF25245">
    <property type="entry name" value="TPR_At1g68980"/>
    <property type="match status" value="1"/>
</dbReference>
<evidence type="ECO:0000313" key="6">
    <source>
        <dbReference type="Proteomes" id="UP001293593"/>
    </source>
</evidence>
<feature type="repeat" description="PPR" evidence="3">
    <location>
        <begin position="372"/>
        <end position="406"/>
    </location>
</feature>
<evidence type="ECO:0000256" key="3">
    <source>
        <dbReference type="PROSITE-ProRule" id="PRU00708"/>
    </source>
</evidence>
<feature type="repeat" description="PPR" evidence="3">
    <location>
        <begin position="516"/>
        <end position="546"/>
    </location>
</feature>
<evidence type="ECO:0000256" key="1">
    <source>
        <dbReference type="ARBA" id="ARBA00007626"/>
    </source>
</evidence>
<keyword evidence="2" id="KW-0677">Repeat</keyword>
<dbReference type="PROSITE" id="PS51375">
    <property type="entry name" value="PPR"/>
    <property type="match status" value="9"/>
</dbReference>
<evidence type="ECO:0000259" key="4">
    <source>
        <dbReference type="Pfam" id="PF25245"/>
    </source>
</evidence>
<feature type="repeat" description="PPR" evidence="3">
    <location>
        <begin position="552"/>
        <end position="586"/>
    </location>
</feature>
<gene>
    <name evidence="5" type="ORF">QN277_021396</name>
</gene>